<keyword evidence="5 11" id="KW-0560">Oxidoreductase</keyword>
<dbReference type="PANTHER" id="PTHR11540">
    <property type="entry name" value="MALATE AND LACTATE DEHYDROGENASE"/>
    <property type="match status" value="1"/>
</dbReference>
<feature type="binding site" evidence="9">
    <location>
        <position position="161"/>
    </location>
    <ligand>
        <name>substrate</name>
    </ligand>
</feature>
<feature type="binding site" evidence="10">
    <location>
        <begin position="125"/>
        <end position="127"/>
    </location>
    <ligand>
        <name>NAD(+)</name>
        <dbReference type="ChEBI" id="CHEBI:57540"/>
    </ligand>
</feature>
<evidence type="ECO:0000256" key="12">
    <source>
        <dbReference type="RuleBase" id="RU003405"/>
    </source>
</evidence>
<dbReference type="AlphaFoldDB" id="A0A0C2ZJ90"/>
<dbReference type="PIRSF" id="PIRSF000102">
    <property type="entry name" value="Lac_mal_DH"/>
    <property type="match status" value="1"/>
</dbReference>
<dbReference type="FunFam" id="3.40.50.720:FF:000013">
    <property type="entry name" value="Malate dehydrogenase"/>
    <property type="match status" value="1"/>
</dbReference>
<name>A0A0C2ZJ90_9AGAM</name>
<feature type="binding site" evidence="10">
    <location>
        <position position="240"/>
    </location>
    <ligand>
        <name>NAD(+)</name>
        <dbReference type="ChEBI" id="CHEBI:57540"/>
    </ligand>
</feature>
<evidence type="ECO:0000256" key="4">
    <source>
        <dbReference type="ARBA" id="ARBA00022532"/>
    </source>
</evidence>
<feature type="binding site" evidence="9">
    <location>
        <position position="127"/>
    </location>
    <ligand>
        <name>substrate</name>
    </ligand>
</feature>
<evidence type="ECO:0000313" key="15">
    <source>
        <dbReference type="EMBL" id="KIM61648.1"/>
    </source>
</evidence>
<organism evidence="15 16">
    <name type="scientific">Scleroderma citrinum Foug A</name>
    <dbReference type="NCBI Taxonomy" id="1036808"/>
    <lineage>
        <taxon>Eukaryota</taxon>
        <taxon>Fungi</taxon>
        <taxon>Dikarya</taxon>
        <taxon>Basidiomycota</taxon>
        <taxon>Agaricomycotina</taxon>
        <taxon>Agaricomycetes</taxon>
        <taxon>Agaricomycetidae</taxon>
        <taxon>Boletales</taxon>
        <taxon>Sclerodermatineae</taxon>
        <taxon>Sclerodermataceae</taxon>
        <taxon>Scleroderma</taxon>
    </lineage>
</organism>
<dbReference type="InterPro" id="IPR001557">
    <property type="entry name" value="L-lactate/malate_DH"/>
</dbReference>
<evidence type="ECO:0000256" key="5">
    <source>
        <dbReference type="ARBA" id="ARBA00023002"/>
    </source>
</evidence>
<dbReference type="CDD" id="cd01337">
    <property type="entry name" value="MDH_glyoxysomal_mitochondrial"/>
    <property type="match status" value="1"/>
</dbReference>
<dbReference type="Gene3D" id="3.40.50.720">
    <property type="entry name" value="NAD(P)-binding Rossmann-like Domain"/>
    <property type="match status" value="1"/>
</dbReference>
<dbReference type="InterPro" id="IPR036291">
    <property type="entry name" value="NAD(P)-bd_dom_sf"/>
</dbReference>
<feature type="binding site" evidence="9">
    <location>
        <position position="89"/>
    </location>
    <ligand>
        <name>substrate</name>
    </ligand>
</feature>
<dbReference type="GO" id="GO:0005829">
    <property type="term" value="C:cytosol"/>
    <property type="evidence" value="ECO:0007669"/>
    <property type="project" value="TreeGrafter"/>
</dbReference>
<dbReference type="Proteomes" id="UP000053989">
    <property type="component" value="Unassembled WGS sequence"/>
</dbReference>
<evidence type="ECO:0000256" key="11">
    <source>
        <dbReference type="RuleBase" id="RU003369"/>
    </source>
</evidence>
<dbReference type="PROSITE" id="PS00068">
    <property type="entry name" value="MDH"/>
    <property type="match status" value="1"/>
</dbReference>
<reference evidence="16" key="2">
    <citation type="submission" date="2015-01" db="EMBL/GenBank/DDBJ databases">
        <title>Evolutionary Origins and Diversification of the Mycorrhizal Mutualists.</title>
        <authorList>
            <consortium name="DOE Joint Genome Institute"/>
            <consortium name="Mycorrhizal Genomics Consortium"/>
            <person name="Kohler A."/>
            <person name="Kuo A."/>
            <person name="Nagy L.G."/>
            <person name="Floudas D."/>
            <person name="Copeland A."/>
            <person name="Barry K.W."/>
            <person name="Cichocki N."/>
            <person name="Veneault-Fourrey C."/>
            <person name="LaButti K."/>
            <person name="Lindquist E.A."/>
            <person name="Lipzen A."/>
            <person name="Lundell T."/>
            <person name="Morin E."/>
            <person name="Murat C."/>
            <person name="Riley R."/>
            <person name="Ohm R."/>
            <person name="Sun H."/>
            <person name="Tunlid A."/>
            <person name="Henrissat B."/>
            <person name="Grigoriev I.V."/>
            <person name="Hibbett D.S."/>
            <person name="Martin F."/>
        </authorList>
    </citation>
    <scope>NUCLEOTIDE SEQUENCE [LARGE SCALE GENOMIC DNA]</scope>
    <source>
        <strain evidence="16">Foug A</strain>
    </source>
</reference>
<dbReference type="GO" id="GO:0006108">
    <property type="term" value="P:malate metabolic process"/>
    <property type="evidence" value="ECO:0007669"/>
    <property type="project" value="InterPro"/>
</dbReference>
<dbReference type="InterPro" id="IPR010097">
    <property type="entry name" value="Malate_DH_type1"/>
</dbReference>
<feature type="domain" description="Lactate/malate dehydrogenase C-terminal" evidence="14">
    <location>
        <begin position="155"/>
        <end position="335"/>
    </location>
</feature>
<feature type="binding site" evidence="10">
    <location>
        <begin position="8"/>
        <end position="14"/>
    </location>
    <ligand>
        <name>NAD(+)</name>
        <dbReference type="ChEBI" id="CHEBI:57540"/>
    </ligand>
</feature>
<dbReference type="OrthoDB" id="4069699at2759"/>
<gene>
    <name evidence="15" type="ORF">SCLCIDRAFT_1215738</name>
</gene>
<evidence type="ECO:0000256" key="3">
    <source>
        <dbReference type="ARBA" id="ARBA00012995"/>
    </source>
</evidence>
<evidence type="ECO:0000313" key="16">
    <source>
        <dbReference type="Proteomes" id="UP000053989"/>
    </source>
</evidence>
<dbReference type="HOGENOM" id="CLU_047181_1_0_1"/>
<dbReference type="FunFam" id="3.90.110.10:FF:000001">
    <property type="entry name" value="Malate dehydrogenase"/>
    <property type="match status" value="1"/>
</dbReference>
<evidence type="ECO:0000256" key="10">
    <source>
        <dbReference type="PIRSR" id="PIRSR000102-3"/>
    </source>
</evidence>
<reference evidence="15 16" key="1">
    <citation type="submission" date="2014-04" db="EMBL/GenBank/DDBJ databases">
        <authorList>
            <consortium name="DOE Joint Genome Institute"/>
            <person name="Kuo A."/>
            <person name="Kohler A."/>
            <person name="Nagy L.G."/>
            <person name="Floudas D."/>
            <person name="Copeland A."/>
            <person name="Barry K.W."/>
            <person name="Cichocki N."/>
            <person name="Veneault-Fourrey C."/>
            <person name="LaButti K."/>
            <person name="Lindquist E.A."/>
            <person name="Lipzen A."/>
            <person name="Lundell T."/>
            <person name="Morin E."/>
            <person name="Murat C."/>
            <person name="Sun H."/>
            <person name="Tunlid A."/>
            <person name="Henrissat B."/>
            <person name="Grigoriev I.V."/>
            <person name="Hibbett D.S."/>
            <person name="Martin F."/>
            <person name="Nordberg H.P."/>
            <person name="Cantor M.N."/>
            <person name="Hua S.X."/>
        </authorList>
    </citation>
    <scope>NUCLEOTIDE SEQUENCE [LARGE SCALE GENOMIC DNA]</scope>
    <source>
        <strain evidence="15 16">Foug A</strain>
    </source>
</reference>
<dbReference type="EC" id="1.1.1.37" evidence="3 12"/>
<dbReference type="InterPro" id="IPR001236">
    <property type="entry name" value="Lactate/malate_DH_N"/>
</dbReference>
<proteinExistence type="inferred from homology"/>
<dbReference type="Pfam" id="PF00056">
    <property type="entry name" value="Ldh_1_N"/>
    <property type="match status" value="1"/>
</dbReference>
<sequence>MVKAVVLGAAGGIGQPLSLLLKINPHVTELALYDIVNAPGVAVDLSHIATPSKVEGFLPPPKDSKEPNVGLEKALTGADVVVIPAGVPRKPGMTRDDLFKINAGIVRDLATAIATTAPKAFVLVISNPVNSTVPIVAEVFKKHNVFDPKRLFGVTTLDVVRASTFVAEVLGDRSLSSSITVPVVGGHSGVTIVPLLSQSSHPLPSSFDGSAVDSLVNRIQFGGDEVVKAKDGAGSATLSMAYAGAEFAAKVIRAIKGERGITVPSYVNLTAHPEGGEALRKDIGKELDYFSSPVELGPNGVEKINGLGTITPAERVLVNAALTELAASIDKGVSFIQAPKL</sequence>
<dbReference type="InterPro" id="IPR015955">
    <property type="entry name" value="Lactate_DH/Glyco_Ohase_4_C"/>
</dbReference>
<feature type="binding site" evidence="9">
    <location>
        <position position="95"/>
    </location>
    <ligand>
        <name>substrate</name>
    </ligand>
</feature>
<comment type="subunit">
    <text evidence="2">Homodimer.</text>
</comment>
<evidence type="ECO:0000256" key="6">
    <source>
        <dbReference type="ARBA" id="ARBA00023027"/>
    </source>
</evidence>
<evidence type="ECO:0000256" key="1">
    <source>
        <dbReference type="ARBA" id="ARBA00008824"/>
    </source>
</evidence>
<dbReference type="SUPFAM" id="SSF56327">
    <property type="entry name" value="LDH C-terminal domain-like"/>
    <property type="match status" value="1"/>
</dbReference>
<feature type="binding site" evidence="10">
    <location>
        <position position="34"/>
    </location>
    <ligand>
        <name>NAD(+)</name>
        <dbReference type="ChEBI" id="CHEBI:57540"/>
    </ligand>
</feature>
<dbReference type="InParanoid" id="A0A0C2ZJ90"/>
<protein>
    <recommendedName>
        <fullName evidence="3 12">Malate dehydrogenase</fullName>
        <ecNumber evidence="3 12">1.1.1.37</ecNumber>
    </recommendedName>
</protein>
<comment type="similarity">
    <text evidence="1">Belongs to the LDH/MDH superfamily. MDH type 1 family.</text>
</comment>
<accession>A0A0C2ZJ90</accession>
<keyword evidence="4 12" id="KW-0816">Tricarboxylic acid cycle</keyword>
<dbReference type="InterPro" id="IPR001252">
    <property type="entry name" value="Malate_DH_AS"/>
</dbReference>
<dbReference type="Gene3D" id="3.90.110.10">
    <property type="entry name" value="Lactate dehydrogenase/glycoside hydrolase, family 4, C-terminal"/>
    <property type="match status" value="1"/>
</dbReference>
<dbReference type="GO" id="GO:0006099">
    <property type="term" value="P:tricarboxylic acid cycle"/>
    <property type="evidence" value="ECO:0007669"/>
    <property type="project" value="UniProtKB-KW"/>
</dbReference>
<dbReference type="NCBIfam" id="TIGR01772">
    <property type="entry name" value="MDH_euk_gproteo"/>
    <property type="match status" value="1"/>
</dbReference>
<dbReference type="STRING" id="1036808.A0A0C2ZJ90"/>
<dbReference type="Pfam" id="PF02866">
    <property type="entry name" value="Ldh_1_C"/>
    <property type="match status" value="1"/>
</dbReference>
<feature type="domain" description="Lactate/malate dehydrogenase N-terminal" evidence="13">
    <location>
        <begin position="3"/>
        <end position="153"/>
    </location>
</feature>
<evidence type="ECO:0000259" key="14">
    <source>
        <dbReference type="Pfam" id="PF02866"/>
    </source>
</evidence>
<feature type="binding site" evidence="10">
    <location>
        <position position="102"/>
    </location>
    <ligand>
        <name>NAD(+)</name>
        <dbReference type="ChEBI" id="CHEBI:57540"/>
    </ligand>
</feature>
<evidence type="ECO:0000256" key="9">
    <source>
        <dbReference type="PIRSR" id="PIRSR000102-2"/>
    </source>
</evidence>
<evidence type="ECO:0000256" key="7">
    <source>
        <dbReference type="ARBA" id="ARBA00048313"/>
    </source>
</evidence>
<keyword evidence="16" id="KW-1185">Reference proteome</keyword>
<dbReference type="InterPro" id="IPR022383">
    <property type="entry name" value="Lactate/malate_DH_C"/>
</dbReference>
<dbReference type="SUPFAM" id="SSF51735">
    <property type="entry name" value="NAD(P)-binding Rossmann-fold domains"/>
    <property type="match status" value="1"/>
</dbReference>
<keyword evidence="6 10" id="KW-0520">NAD</keyword>
<dbReference type="GO" id="GO:0030060">
    <property type="term" value="F:L-malate dehydrogenase (NAD+) activity"/>
    <property type="evidence" value="ECO:0007669"/>
    <property type="project" value="UniProtKB-EC"/>
</dbReference>
<dbReference type="EMBL" id="KN822049">
    <property type="protein sequence ID" value="KIM61648.1"/>
    <property type="molecule type" value="Genomic_DNA"/>
</dbReference>
<evidence type="ECO:0000256" key="8">
    <source>
        <dbReference type="PIRSR" id="PIRSR000102-1"/>
    </source>
</evidence>
<feature type="active site" description="Proton acceptor" evidence="8">
    <location>
        <position position="187"/>
    </location>
</feature>
<comment type="catalytic activity">
    <reaction evidence="7 12">
        <text>(S)-malate + NAD(+) = oxaloacetate + NADH + H(+)</text>
        <dbReference type="Rhea" id="RHEA:21432"/>
        <dbReference type="ChEBI" id="CHEBI:15378"/>
        <dbReference type="ChEBI" id="CHEBI:15589"/>
        <dbReference type="ChEBI" id="CHEBI:16452"/>
        <dbReference type="ChEBI" id="CHEBI:57540"/>
        <dbReference type="ChEBI" id="CHEBI:57945"/>
        <dbReference type="EC" id="1.1.1.37"/>
    </reaction>
</comment>
<dbReference type="PANTHER" id="PTHR11540:SF16">
    <property type="entry name" value="MALATE DEHYDROGENASE, MITOCHONDRIAL"/>
    <property type="match status" value="1"/>
</dbReference>
<evidence type="ECO:0000259" key="13">
    <source>
        <dbReference type="Pfam" id="PF00056"/>
    </source>
</evidence>
<evidence type="ECO:0000256" key="2">
    <source>
        <dbReference type="ARBA" id="ARBA00011738"/>
    </source>
</evidence>